<dbReference type="GeneID" id="37025297"/>
<feature type="domain" description="DUF2427" evidence="4">
    <location>
        <begin position="225"/>
        <end position="309"/>
    </location>
</feature>
<keyword evidence="2" id="KW-0812">Transmembrane</keyword>
<feature type="chain" id="PRO_5016268431" description="Protein YTP1-like C-terminal domain-containing protein" evidence="3">
    <location>
        <begin position="23"/>
        <end position="900"/>
    </location>
</feature>
<feature type="region of interest" description="Disordered" evidence="1">
    <location>
        <begin position="34"/>
        <end position="107"/>
    </location>
</feature>
<keyword evidence="7" id="KW-1185">Reference proteome</keyword>
<dbReference type="Pfam" id="PF10355">
    <property type="entry name" value="Ytp1"/>
    <property type="match status" value="1"/>
</dbReference>
<gene>
    <name evidence="6" type="ORF">BDZ90DRAFT_141326</name>
</gene>
<feature type="transmembrane region" description="Helical" evidence="2">
    <location>
        <begin position="261"/>
        <end position="282"/>
    </location>
</feature>
<evidence type="ECO:0000256" key="3">
    <source>
        <dbReference type="SAM" id="SignalP"/>
    </source>
</evidence>
<keyword evidence="2" id="KW-0472">Membrane</keyword>
<dbReference type="EMBL" id="KZ819664">
    <property type="protein sequence ID" value="PWN29216.1"/>
    <property type="molecule type" value="Genomic_DNA"/>
</dbReference>
<feature type="compositionally biased region" description="Polar residues" evidence="1">
    <location>
        <begin position="883"/>
        <end position="900"/>
    </location>
</feature>
<evidence type="ECO:0008006" key="8">
    <source>
        <dbReference type="Google" id="ProtNLM"/>
    </source>
</evidence>
<feature type="region of interest" description="Disordered" evidence="1">
    <location>
        <begin position="396"/>
        <end position="421"/>
    </location>
</feature>
<feature type="region of interest" description="Disordered" evidence="1">
    <location>
        <begin position="655"/>
        <end position="676"/>
    </location>
</feature>
<feature type="region of interest" description="Disordered" evidence="1">
    <location>
        <begin position="828"/>
        <end position="900"/>
    </location>
</feature>
<evidence type="ECO:0000313" key="7">
    <source>
        <dbReference type="Proteomes" id="UP000245884"/>
    </source>
</evidence>
<proteinExistence type="predicted"/>
<evidence type="ECO:0000313" key="6">
    <source>
        <dbReference type="EMBL" id="PWN29216.1"/>
    </source>
</evidence>
<feature type="compositionally biased region" description="Polar residues" evidence="1">
    <location>
        <begin position="408"/>
        <end position="421"/>
    </location>
</feature>
<dbReference type="Pfam" id="PF10348">
    <property type="entry name" value="DUF2427"/>
    <property type="match status" value="1"/>
</dbReference>
<dbReference type="InterPro" id="IPR018827">
    <property type="entry name" value="YTP1_C"/>
</dbReference>
<feature type="signal peptide" evidence="3">
    <location>
        <begin position="1"/>
        <end position="22"/>
    </location>
</feature>
<feature type="region of interest" description="Disordered" evidence="1">
    <location>
        <begin position="442"/>
        <end position="471"/>
    </location>
</feature>
<dbReference type="PANTHER" id="PTHR31685">
    <property type="entry name" value="INTEGRAL MEMBRANE PROTEIN (AFU_ORTHOLOGUE AFUA_6G12730)-RELATED"/>
    <property type="match status" value="1"/>
</dbReference>
<protein>
    <recommendedName>
        <fullName evidence="8">Protein YTP1-like C-terminal domain-containing protein</fullName>
    </recommendedName>
</protein>
<keyword evidence="2" id="KW-1133">Transmembrane helix</keyword>
<feature type="compositionally biased region" description="Basic and acidic residues" evidence="1">
    <location>
        <begin position="54"/>
        <end position="72"/>
    </location>
</feature>
<evidence type="ECO:0000259" key="4">
    <source>
        <dbReference type="Pfam" id="PF10348"/>
    </source>
</evidence>
<feature type="transmembrane region" description="Helical" evidence="2">
    <location>
        <begin position="302"/>
        <end position="326"/>
    </location>
</feature>
<feature type="transmembrane region" description="Helical" evidence="2">
    <location>
        <begin position="790"/>
        <end position="814"/>
    </location>
</feature>
<accession>A0A316UV83</accession>
<dbReference type="STRING" id="1569628.A0A316UV83"/>
<evidence type="ECO:0000256" key="2">
    <source>
        <dbReference type="SAM" id="Phobius"/>
    </source>
</evidence>
<sequence>MRVASLLLLSIAALSQTPSISATSGVVVEHNAVASSSSLRSTPAAWLPKRHGDHGHDEEESHGQTAHDDPHHMPAPSASLEHTHTSVDAHSHGHAHSHTPDPHVPTIEEAGLRPLTVPDFPHAKGGHTHAHSDAPAELHLNESKLLKSKGPEPLSYIEWDFAYGMGSLEALRRFTSPEYTELDATQEKGVMGALDGRFRTLLDEKDPQARKAIVEDIASRVEGDQPTRHKWLLILHVAGAMLSCFVLLPLALFLRAAESSLAPLASLVYLASLAGSLVLSSLYKALSPQLYPKNVHGKMGWIILWISVICLGGDVFRLLSQIAGVLRGGSSSSKLRNLLHLATGGSSSEEKYSAVEEERMLGDEEEDNARHHRVHFALSASREGSLETLRDDGHRWAQRHDSGEDGSISPSSTLVGANATSGRNNSFTEMLAQKLPWKLRSPSQSYHDGSGIESWRSNAARSPSPPPIVPARSRRSTLLSILRYTHVTVSRSLPIISFAAAYAGLAVYTGTCRKPNQNGCLAHGIKGGIFFWYGLLTFARYLGAYAECGWAWNRRPAHTQSTGRKGGQAAWKAKMPSAEWVECAVIFTYGATNTWMERFDAKPGDPYSVKQVQHISIAVMYWFAGALGVLLETKWVKDLLSFPVALNHPAAAGSSATLSRRRGSRSSPAQEDEEPLVAAQISQPSYSGSFNPFPALCIGVTGLAMSAHHQDYVYEVSIHSLWGNLLAAFALLRFLTYFFLFLRPPTASILPSRPPTEALASFALASGGLVFMISSEEVSFAAMRNGFGDFMAILCVTVAVICFVFAWIAGLFVIKAWAVRREHRREAKAADGEMRMATRKPKARRASAAPLNAVDEQEEQRAAGEEGEPVFVLGEDGEEEAGATSSTAPRQLSQSPDNLV</sequence>
<dbReference type="InterPro" id="IPR018825">
    <property type="entry name" value="DUF2427"/>
</dbReference>
<feature type="compositionally biased region" description="Basic and acidic residues" evidence="1">
    <location>
        <begin position="81"/>
        <end position="91"/>
    </location>
</feature>
<name>A0A316UV83_9BASI</name>
<dbReference type="RefSeq" id="XP_025363828.1">
    <property type="nucleotide sequence ID" value="XM_025503474.1"/>
</dbReference>
<evidence type="ECO:0000259" key="5">
    <source>
        <dbReference type="Pfam" id="PF10355"/>
    </source>
</evidence>
<reference evidence="6 7" key="1">
    <citation type="journal article" date="2018" name="Mol. Biol. Evol.">
        <title>Broad Genomic Sampling Reveals a Smut Pathogenic Ancestry of the Fungal Clade Ustilaginomycotina.</title>
        <authorList>
            <person name="Kijpornyongpan T."/>
            <person name="Mondo S.J."/>
            <person name="Barry K."/>
            <person name="Sandor L."/>
            <person name="Lee J."/>
            <person name="Lipzen A."/>
            <person name="Pangilinan J."/>
            <person name="LaButti K."/>
            <person name="Hainaut M."/>
            <person name="Henrissat B."/>
            <person name="Grigoriev I.V."/>
            <person name="Spatafora J.W."/>
            <person name="Aime M.C."/>
        </authorList>
    </citation>
    <scope>NUCLEOTIDE SEQUENCE [LARGE SCALE GENOMIC DNA]</scope>
    <source>
        <strain evidence="6 7">MCA 5214</strain>
    </source>
</reference>
<feature type="transmembrane region" description="Helical" evidence="2">
    <location>
        <begin position="721"/>
        <end position="742"/>
    </location>
</feature>
<organism evidence="6 7">
    <name type="scientific">Jaminaea rosea</name>
    <dbReference type="NCBI Taxonomy" id="1569628"/>
    <lineage>
        <taxon>Eukaryota</taxon>
        <taxon>Fungi</taxon>
        <taxon>Dikarya</taxon>
        <taxon>Basidiomycota</taxon>
        <taxon>Ustilaginomycotina</taxon>
        <taxon>Exobasidiomycetes</taxon>
        <taxon>Microstromatales</taxon>
        <taxon>Microstromatales incertae sedis</taxon>
        <taxon>Jaminaea</taxon>
    </lineage>
</organism>
<dbReference type="AlphaFoldDB" id="A0A316UV83"/>
<dbReference type="Proteomes" id="UP000245884">
    <property type="component" value="Unassembled WGS sequence"/>
</dbReference>
<feature type="transmembrane region" description="Helical" evidence="2">
    <location>
        <begin position="231"/>
        <end position="254"/>
    </location>
</feature>
<keyword evidence="3" id="KW-0732">Signal</keyword>
<dbReference type="OrthoDB" id="4005299at2759"/>
<feature type="domain" description="Protein YTP1-like C-terminal" evidence="5">
    <location>
        <begin position="497"/>
        <end position="815"/>
    </location>
</feature>
<dbReference type="PANTHER" id="PTHR31685:SF3">
    <property type="entry name" value="INTEGRAL MEMBRANE PROTEIN (AFU_ORTHOLOGUE AFUA_6G12730)"/>
    <property type="match status" value="1"/>
</dbReference>
<evidence type="ECO:0000256" key="1">
    <source>
        <dbReference type="SAM" id="MobiDB-lite"/>
    </source>
</evidence>